<dbReference type="RefSeq" id="WP_099835226.1">
    <property type="nucleotide sequence ID" value="NZ_PEKN01000001.1"/>
</dbReference>
<dbReference type="AlphaFoldDB" id="A0A2G8I988"/>
<sequence>MKKKYIIIVEYRETVAIEESLYELISSIGKTEQLTPHAFLLSCSQNSVFIRDAIKNSPYEINSIFVIKAESSAAWKNVFANNEDIKELLHE</sequence>
<evidence type="ECO:0000313" key="2">
    <source>
        <dbReference type="Proteomes" id="UP000230046"/>
    </source>
</evidence>
<evidence type="ECO:0000313" key="1">
    <source>
        <dbReference type="EMBL" id="PIK20019.1"/>
    </source>
</evidence>
<dbReference type="Proteomes" id="UP000230046">
    <property type="component" value="Unassembled WGS sequence"/>
</dbReference>
<proteinExistence type="predicted"/>
<gene>
    <name evidence="1" type="ORF">CTI18_00960</name>
</gene>
<accession>A0A2G8I988</accession>
<comment type="caution">
    <text evidence="1">The sequence shown here is derived from an EMBL/GenBank/DDBJ whole genome shotgun (WGS) entry which is preliminary data.</text>
</comment>
<organism evidence="1 2">
    <name type="scientific">Prevotella intermedia</name>
    <dbReference type="NCBI Taxonomy" id="28131"/>
    <lineage>
        <taxon>Bacteria</taxon>
        <taxon>Pseudomonadati</taxon>
        <taxon>Bacteroidota</taxon>
        <taxon>Bacteroidia</taxon>
        <taxon>Bacteroidales</taxon>
        <taxon>Prevotellaceae</taxon>
        <taxon>Prevotella</taxon>
    </lineage>
</organism>
<name>A0A2G8I988_PREIN</name>
<dbReference type="EMBL" id="PEKN01000001">
    <property type="protein sequence ID" value="PIK20019.1"/>
    <property type="molecule type" value="Genomic_DNA"/>
</dbReference>
<reference evidence="1 2" key="1">
    <citation type="submission" date="2017-11" db="EMBL/GenBank/DDBJ databases">
        <title>Genome sequencing of Prevotella intermedia KCOM 1653.</title>
        <authorList>
            <person name="Kook J.-K."/>
            <person name="Park S.-N."/>
            <person name="Lim Y.K."/>
        </authorList>
    </citation>
    <scope>NUCLEOTIDE SEQUENCE [LARGE SCALE GENOMIC DNA]</scope>
    <source>
        <strain evidence="1 2">KCOM 1653</strain>
    </source>
</reference>
<protein>
    <submittedName>
        <fullName evidence="1">Uncharacterized protein</fullName>
    </submittedName>
</protein>